<evidence type="ECO:0000256" key="5">
    <source>
        <dbReference type="SAM" id="MobiDB-lite"/>
    </source>
</evidence>
<feature type="region of interest" description="Disordered" evidence="5">
    <location>
        <begin position="559"/>
        <end position="600"/>
    </location>
</feature>
<feature type="compositionally biased region" description="Basic and acidic residues" evidence="5">
    <location>
        <begin position="591"/>
        <end position="600"/>
    </location>
</feature>
<keyword evidence="8" id="KW-1185">Reference proteome</keyword>
<evidence type="ECO:0000313" key="8">
    <source>
        <dbReference type="Proteomes" id="UP000266673"/>
    </source>
</evidence>
<sequence>MSAITTKIVEKYKLTSKMDISELGQYTSEFLENLTDDRKRNQARRRLRDGFKFSSEQVSILIPNQRSGELAQRILRGKLSVKDVRAEAYTLTLSAPNANAGSSRLSRLRRELRNLGASFEIIKATKFPDITKEANEIQKNRRKYVEAFEKIDYPDHFTLESVKERLDKYDISTPPDLQALADVMIMLCIRPSELTSLHITDAGVTGYAKNRGKPGCKWFNRFLKDYDLIPKHLRKIGAVYGVVAHKAEGELTKKYPKRVELLKALGINILKGHPNSLASDITIPELENCHECNEEILLNPPKAFTTLVCGHILHHDCLEKSNRDKQKTCPICFVDNEGPASAEVQDVDMTEAVEGENEETSNLTGAVSKLSVDGGRAIPRSETKSMESEKVQGLIKELSMPSKYEMIRKIFIINQLIVTYTIGNEPLSEGELTKKYPKRVELLKALGINILKGHPNSLASDITIPELENCHECNEEILLNPPKAFTTLVCGHILHHDCLEKSNRDKQKTCPICFVDNEGPASAEVQDVDMTEAVEGENEETSNLTGAVSKLSVDGGRAIPRSETKSMESEKVQGLIKELSMPSDPIDDNDRENKSKESKPKTLLQLYYNASRAEKRVTRAYQEEIRCWYLFAEKF</sequence>
<evidence type="ECO:0000256" key="2">
    <source>
        <dbReference type="ARBA" id="ARBA00022771"/>
    </source>
</evidence>
<dbReference type="PANTHER" id="PTHR15710">
    <property type="entry name" value="E3 UBIQUITIN-PROTEIN LIGASE PRAJA"/>
    <property type="match status" value="1"/>
</dbReference>
<feature type="domain" description="RING-type" evidence="6">
    <location>
        <begin position="470"/>
        <end position="513"/>
    </location>
</feature>
<evidence type="ECO:0000256" key="3">
    <source>
        <dbReference type="ARBA" id="ARBA00022833"/>
    </source>
</evidence>
<evidence type="ECO:0000259" key="6">
    <source>
        <dbReference type="PROSITE" id="PS50089"/>
    </source>
</evidence>
<keyword evidence="1" id="KW-0479">Metal-binding</keyword>
<gene>
    <name evidence="7" type="ORF">C2G38_2154356</name>
</gene>
<dbReference type="Gene3D" id="3.30.40.10">
    <property type="entry name" value="Zinc/RING finger domain, C3HC4 (zinc finger)"/>
    <property type="match status" value="2"/>
</dbReference>
<dbReference type="CDD" id="cd16448">
    <property type="entry name" value="RING-H2"/>
    <property type="match status" value="2"/>
</dbReference>
<feature type="domain" description="RING-type" evidence="6">
    <location>
        <begin position="289"/>
        <end position="332"/>
    </location>
</feature>
<dbReference type="InterPro" id="IPR001841">
    <property type="entry name" value="Znf_RING"/>
</dbReference>
<keyword evidence="2 4" id="KW-0863">Zinc-finger</keyword>
<dbReference type="SUPFAM" id="SSF57850">
    <property type="entry name" value="RING/U-box"/>
    <property type="match status" value="2"/>
</dbReference>
<dbReference type="EMBL" id="QKWP01000028">
    <property type="protein sequence ID" value="RIB29847.1"/>
    <property type="molecule type" value="Genomic_DNA"/>
</dbReference>
<protein>
    <recommendedName>
        <fullName evidence="6">RING-type domain-containing protein</fullName>
    </recommendedName>
</protein>
<dbReference type="OrthoDB" id="2331621at2759"/>
<name>A0A397W8E6_9GLOM</name>
<evidence type="ECO:0000256" key="1">
    <source>
        <dbReference type="ARBA" id="ARBA00022723"/>
    </source>
</evidence>
<accession>A0A397W8E6</accession>
<dbReference type="Proteomes" id="UP000266673">
    <property type="component" value="Unassembled WGS sequence"/>
</dbReference>
<reference evidence="7 8" key="1">
    <citation type="submission" date="2018-06" db="EMBL/GenBank/DDBJ databases">
        <title>Comparative genomics reveals the genomic features of Rhizophagus irregularis, R. cerebriforme, R. diaphanum and Gigaspora rosea, and their symbiotic lifestyle signature.</title>
        <authorList>
            <person name="Morin E."/>
            <person name="San Clemente H."/>
            <person name="Chen E.C.H."/>
            <person name="De La Providencia I."/>
            <person name="Hainaut M."/>
            <person name="Kuo A."/>
            <person name="Kohler A."/>
            <person name="Murat C."/>
            <person name="Tang N."/>
            <person name="Roy S."/>
            <person name="Loubradou J."/>
            <person name="Henrissat B."/>
            <person name="Grigoriev I.V."/>
            <person name="Corradi N."/>
            <person name="Roux C."/>
            <person name="Martin F.M."/>
        </authorList>
    </citation>
    <scope>NUCLEOTIDE SEQUENCE [LARGE SCALE GENOMIC DNA]</scope>
    <source>
        <strain evidence="7 8">DAOM 194757</strain>
    </source>
</reference>
<dbReference type="PROSITE" id="PS50089">
    <property type="entry name" value="ZF_RING_2"/>
    <property type="match status" value="2"/>
</dbReference>
<dbReference type="AlphaFoldDB" id="A0A397W8E6"/>
<dbReference type="InterPro" id="IPR013083">
    <property type="entry name" value="Znf_RING/FYVE/PHD"/>
</dbReference>
<organism evidence="7 8">
    <name type="scientific">Gigaspora rosea</name>
    <dbReference type="NCBI Taxonomy" id="44941"/>
    <lineage>
        <taxon>Eukaryota</taxon>
        <taxon>Fungi</taxon>
        <taxon>Fungi incertae sedis</taxon>
        <taxon>Mucoromycota</taxon>
        <taxon>Glomeromycotina</taxon>
        <taxon>Glomeromycetes</taxon>
        <taxon>Diversisporales</taxon>
        <taxon>Gigasporaceae</taxon>
        <taxon>Gigaspora</taxon>
    </lineage>
</organism>
<proteinExistence type="predicted"/>
<dbReference type="GO" id="GO:0008270">
    <property type="term" value="F:zinc ion binding"/>
    <property type="evidence" value="ECO:0007669"/>
    <property type="project" value="UniProtKB-KW"/>
</dbReference>
<dbReference type="SMART" id="SM00184">
    <property type="entry name" value="RING"/>
    <property type="match status" value="2"/>
</dbReference>
<comment type="caution">
    <text evidence="7">The sequence shown here is derived from an EMBL/GenBank/DDBJ whole genome shotgun (WGS) entry which is preliminary data.</text>
</comment>
<keyword evidence="3" id="KW-0862">Zinc</keyword>
<evidence type="ECO:0000256" key="4">
    <source>
        <dbReference type="PROSITE-ProRule" id="PRU00175"/>
    </source>
</evidence>
<evidence type="ECO:0000313" key="7">
    <source>
        <dbReference type="EMBL" id="RIB29847.1"/>
    </source>
</evidence>
<feature type="compositionally biased region" description="Basic and acidic residues" evidence="5">
    <location>
        <begin position="560"/>
        <end position="571"/>
    </location>
</feature>